<feature type="transmembrane region" description="Helical" evidence="14">
    <location>
        <begin position="199"/>
        <end position="225"/>
    </location>
</feature>
<keyword evidence="16" id="KW-1185">Reference proteome</keyword>
<sequence length="311" mass="35807">MDVTNQSVIREFIIVGFPERNGIQLLLFPFFFIIYLFIICGNVTIITLICSHQSLQVPLYFFVAVLSFLEIWYTTVTIPKMLASLLDQKNISYNSCLAQVYFLHCLGITETYLLTAMAYDRYLAICNPLRYSSIMTNRCCLQLSACCWLTGLLGPITQITLLSRLHFCNANKIEHIFCDFNPLISLACSDTTLNVRVDFYINSFLLFLAFACIILSYVKIISAVLRISTEKGRKRTFSTCSAHLTVVILFFGSVTFTYIRLTKNYPLNYNYSMAVIYSVLTPMCNPVVYSLRNREIKELLKKKIRTFWETT</sequence>
<dbReference type="RefSeq" id="XP_002942777.2">
    <property type="nucleotide sequence ID" value="XM_002942731.4"/>
</dbReference>
<evidence type="ECO:0000313" key="18">
    <source>
        <dbReference type="Xenbase" id="XB-GENE-29083239"/>
    </source>
</evidence>
<keyword evidence="7 13" id="KW-0297">G-protein coupled receptor</keyword>
<feature type="transmembrane region" description="Helical" evidence="14">
    <location>
        <begin position="98"/>
        <end position="119"/>
    </location>
</feature>
<dbReference type="Gene3D" id="1.20.1070.10">
    <property type="entry name" value="Rhodopsin 7-helix transmembrane proteins"/>
    <property type="match status" value="1"/>
</dbReference>
<dbReference type="AGR" id="Xenbase:XB-GENE-29083239"/>
<keyword evidence="4 13" id="KW-0812">Transmembrane</keyword>
<dbReference type="SUPFAM" id="SSF81321">
    <property type="entry name" value="Family A G protein-coupled receptor-like"/>
    <property type="match status" value="1"/>
</dbReference>
<dbReference type="InterPro" id="IPR017452">
    <property type="entry name" value="GPCR_Rhodpsn_7TM"/>
</dbReference>
<evidence type="ECO:0000259" key="15">
    <source>
        <dbReference type="PROSITE" id="PS50262"/>
    </source>
</evidence>
<dbReference type="GO" id="GO:0005886">
    <property type="term" value="C:plasma membrane"/>
    <property type="evidence" value="ECO:0007669"/>
    <property type="project" value="UniProtKB-SubCell"/>
</dbReference>
<keyword evidence="3 14" id="KW-0716">Sensory transduction</keyword>
<reference evidence="17" key="1">
    <citation type="submission" date="2025-08" db="UniProtKB">
        <authorList>
            <consortium name="RefSeq"/>
        </authorList>
    </citation>
    <scope>IDENTIFICATION</scope>
    <source>
        <strain evidence="17">Nigerian</strain>
        <tissue evidence="17">Liver and blood</tissue>
    </source>
</reference>
<dbReference type="FunFam" id="1.20.1070.10:FF:000001">
    <property type="entry name" value="Olfactory receptor"/>
    <property type="match status" value="1"/>
</dbReference>
<gene>
    <name evidence="18" type="primary">or5ar5</name>
    <name evidence="17" type="synonym">LOC100496592</name>
</gene>
<organism evidence="16 17">
    <name type="scientific">Xenopus tropicalis</name>
    <name type="common">Western clawed frog</name>
    <name type="synonym">Silurana tropicalis</name>
    <dbReference type="NCBI Taxonomy" id="8364"/>
    <lineage>
        <taxon>Eukaryota</taxon>
        <taxon>Metazoa</taxon>
        <taxon>Chordata</taxon>
        <taxon>Craniata</taxon>
        <taxon>Vertebrata</taxon>
        <taxon>Euteleostomi</taxon>
        <taxon>Amphibia</taxon>
        <taxon>Batrachia</taxon>
        <taxon>Anura</taxon>
        <taxon>Pipoidea</taxon>
        <taxon>Pipidae</taxon>
        <taxon>Xenopodinae</taxon>
        <taxon>Xenopus</taxon>
        <taxon>Silurana</taxon>
    </lineage>
</organism>
<evidence type="ECO:0000256" key="4">
    <source>
        <dbReference type="ARBA" id="ARBA00022692"/>
    </source>
</evidence>
<keyword evidence="12 13" id="KW-0807">Transducer</keyword>
<dbReference type="GO" id="GO:0004930">
    <property type="term" value="F:G protein-coupled receptor activity"/>
    <property type="evidence" value="ECO:0007669"/>
    <property type="project" value="UniProtKB-KW"/>
</dbReference>
<evidence type="ECO:0000256" key="5">
    <source>
        <dbReference type="ARBA" id="ARBA00022725"/>
    </source>
</evidence>
<feature type="domain" description="G-protein coupled receptors family 1 profile" evidence="15">
    <location>
        <begin position="41"/>
        <end position="289"/>
    </location>
</feature>
<keyword evidence="10 13" id="KW-0675">Receptor</keyword>
<keyword evidence="2 14" id="KW-1003">Cell membrane</keyword>
<evidence type="ECO:0000313" key="17">
    <source>
        <dbReference type="RefSeq" id="XP_002942777.2"/>
    </source>
</evidence>
<protein>
    <recommendedName>
        <fullName evidence="14">Olfactory receptor</fullName>
    </recommendedName>
</protein>
<dbReference type="PANTHER" id="PTHR24242:SF418">
    <property type="entry name" value="OLFACTORY RECEPTOR"/>
    <property type="match status" value="1"/>
</dbReference>
<evidence type="ECO:0000256" key="13">
    <source>
        <dbReference type="RuleBase" id="RU000688"/>
    </source>
</evidence>
<dbReference type="PANTHER" id="PTHR24242">
    <property type="entry name" value="G-PROTEIN COUPLED RECEPTOR"/>
    <property type="match status" value="1"/>
</dbReference>
<accession>A0A8J0QU17</accession>
<dbReference type="PRINTS" id="PR00245">
    <property type="entry name" value="OLFACTORYR"/>
</dbReference>
<feature type="transmembrane region" description="Helical" evidence="14">
    <location>
        <begin position="271"/>
        <end position="291"/>
    </location>
</feature>
<evidence type="ECO:0000256" key="7">
    <source>
        <dbReference type="ARBA" id="ARBA00023040"/>
    </source>
</evidence>
<evidence type="ECO:0000313" key="16">
    <source>
        <dbReference type="Proteomes" id="UP000008143"/>
    </source>
</evidence>
<feature type="transmembrane region" description="Helical" evidence="14">
    <location>
        <begin position="237"/>
        <end position="259"/>
    </location>
</feature>
<evidence type="ECO:0000256" key="8">
    <source>
        <dbReference type="ARBA" id="ARBA00023136"/>
    </source>
</evidence>
<dbReference type="OMA" id="YSMAVIY"/>
<evidence type="ECO:0000256" key="9">
    <source>
        <dbReference type="ARBA" id="ARBA00023157"/>
    </source>
</evidence>
<dbReference type="OrthoDB" id="9975554at2759"/>
<evidence type="ECO:0000256" key="12">
    <source>
        <dbReference type="ARBA" id="ARBA00023224"/>
    </source>
</evidence>
<evidence type="ECO:0000256" key="10">
    <source>
        <dbReference type="ARBA" id="ARBA00023170"/>
    </source>
</evidence>
<dbReference type="Pfam" id="PF13853">
    <property type="entry name" value="7tm_4"/>
    <property type="match status" value="1"/>
</dbReference>
<dbReference type="Xenbase" id="XB-GENE-29083239">
    <property type="gene designation" value="or5ar5"/>
</dbReference>
<evidence type="ECO:0000256" key="1">
    <source>
        <dbReference type="ARBA" id="ARBA00004651"/>
    </source>
</evidence>
<proteinExistence type="inferred from homology"/>
<dbReference type="Proteomes" id="UP000008143">
    <property type="component" value="Chromosome 8"/>
</dbReference>
<feature type="transmembrane region" description="Helical" evidence="14">
    <location>
        <begin position="57"/>
        <end position="78"/>
    </location>
</feature>
<dbReference type="GO" id="GO:0004984">
    <property type="term" value="F:olfactory receptor activity"/>
    <property type="evidence" value="ECO:0007669"/>
    <property type="project" value="InterPro"/>
</dbReference>
<keyword evidence="6 14" id="KW-1133">Transmembrane helix</keyword>
<feature type="transmembrane region" description="Helical" evidence="14">
    <location>
        <begin position="26"/>
        <end position="50"/>
    </location>
</feature>
<dbReference type="PRINTS" id="PR00237">
    <property type="entry name" value="GPCRRHODOPSN"/>
</dbReference>
<evidence type="ECO:0000256" key="6">
    <source>
        <dbReference type="ARBA" id="ARBA00022989"/>
    </source>
</evidence>
<dbReference type="InterPro" id="IPR000725">
    <property type="entry name" value="Olfact_rcpt"/>
</dbReference>
<name>A0A8J0QU17_XENTR</name>
<keyword evidence="5 14" id="KW-0552">Olfaction</keyword>
<dbReference type="KEGG" id="xtr:100496592"/>
<keyword evidence="11" id="KW-0325">Glycoprotein</keyword>
<dbReference type="PROSITE" id="PS50262">
    <property type="entry name" value="G_PROTEIN_RECEP_F1_2"/>
    <property type="match status" value="1"/>
</dbReference>
<dbReference type="InterPro" id="IPR000276">
    <property type="entry name" value="GPCR_Rhodpsn"/>
</dbReference>
<evidence type="ECO:0000256" key="3">
    <source>
        <dbReference type="ARBA" id="ARBA00022606"/>
    </source>
</evidence>
<keyword evidence="9" id="KW-1015">Disulfide bond</keyword>
<evidence type="ECO:0000256" key="2">
    <source>
        <dbReference type="ARBA" id="ARBA00022475"/>
    </source>
</evidence>
<dbReference type="InterPro" id="IPR050939">
    <property type="entry name" value="Olfactory_GPCR1"/>
</dbReference>
<comment type="subcellular location">
    <subcellularLocation>
        <location evidence="1 14">Cell membrane</location>
        <topology evidence="1 14">Multi-pass membrane protein</topology>
    </subcellularLocation>
</comment>
<evidence type="ECO:0000256" key="11">
    <source>
        <dbReference type="ARBA" id="ARBA00023180"/>
    </source>
</evidence>
<feature type="transmembrane region" description="Helical" evidence="14">
    <location>
        <begin position="140"/>
        <end position="161"/>
    </location>
</feature>
<dbReference type="AlphaFoldDB" id="A0A8J0QU17"/>
<keyword evidence="8 14" id="KW-0472">Membrane</keyword>
<comment type="similarity">
    <text evidence="13">Belongs to the G-protein coupled receptor 1 family.</text>
</comment>
<evidence type="ECO:0000256" key="14">
    <source>
        <dbReference type="RuleBase" id="RU363047"/>
    </source>
</evidence>
<dbReference type="PROSITE" id="PS00237">
    <property type="entry name" value="G_PROTEIN_RECEP_F1_1"/>
    <property type="match status" value="1"/>
</dbReference>